<dbReference type="Proteomes" id="UP000299102">
    <property type="component" value="Unassembled WGS sequence"/>
</dbReference>
<reference evidence="1 2" key="1">
    <citation type="journal article" date="2019" name="Commun. Biol.">
        <title>The bagworm genome reveals a unique fibroin gene that provides high tensile strength.</title>
        <authorList>
            <person name="Kono N."/>
            <person name="Nakamura H."/>
            <person name="Ohtoshi R."/>
            <person name="Tomita M."/>
            <person name="Numata K."/>
            <person name="Arakawa K."/>
        </authorList>
    </citation>
    <scope>NUCLEOTIDE SEQUENCE [LARGE SCALE GENOMIC DNA]</scope>
</reference>
<accession>A0A4C1T7G9</accession>
<evidence type="ECO:0000313" key="1">
    <source>
        <dbReference type="EMBL" id="GBP10443.1"/>
    </source>
</evidence>
<dbReference type="EMBL" id="BGZK01000041">
    <property type="protein sequence ID" value="GBP10443.1"/>
    <property type="molecule type" value="Genomic_DNA"/>
</dbReference>
<sequence length="85" mass="9439">MGKDSEDGNDLFLSKVGQRRSHRKAHVCIVVYVSSPPLCSLHGRRRRGGWLCLDIGAARENCYGEVITCAMRRSIVHLAISTDVL</sequence>
<proteinExistence type="predicted"/>
<keyword evidence="2" id="KW-1185">Reference proteome</keyword>
<organism evidence="1 2">
    <name type="scientific">Eumeta variegata</name>
    <name type="common">Bagworm moth</name>
    <name type="synonym">Eumeta japonica</name>
    <dbReference type="NCBI Taxonomy" id="151549"/>
    <lineage>
        <taxon>Eukaryota</taxon>
        <taxon>Metazoa</taxon>
        <taxon>Ecdysozoa</taxon>
        <taxon>Arthropoda</taxon>
        <taxon>Hexapoda</taxon>
        <taxon>Insecta</taxon>
        <taxon>Pterygota</taxon>
        <taxon>Neoptera</taxon>
        <taxon>Endopterygota</taxon>
        <taxon>Lepidoptera</taxon>
        <taxon>Glossata</taxon>
        <taxon>Ditrysia</taxon>
        <taxon>Tineoidea</taxon>
        <taxon>Psychidae</taxon>
        <taxon>Oiketicinae</taxon>
        <taxon>Eumeta</taxon>
    </lineage>
</organism>
<protein>
    <submittedName>
        <fullName evidence="1">Uncharacterized protein</fullName>
    </submittedName>
</protein>
<evidence type="ECO:0000313" key="2">
    <source>
        <dbReference type="Proteomes" id="UP000299102"/>
    </source>
</evidence>
<name>A0A4C1T7G9_EUMVA</name>
<gene>
    <name evidence="1" type="ORF">EVAR_76310_1</name>
</gene>
<comment type="caution">
    <text evidence="1">The sequence shown here is derived from an EMBL/GenBank/DDBJ whole genome shotgun (WGS) entry which is preliminary data.</text>
</comment>
<dbReference type="AlphaFoldDB" id="A0A4C1T7G9"/>